<gene>
    <name evidence="1" type="ORF">SKAU_G00145390</name>
</gene>
<sequence>MGSQSLTLPARGRALICSSAPSHSPMLPGRVRKPLPRVMVAAATEAICPSRFPLSRSLWVGQRRAANRGNRDNSGNRKCHPTPSFKVVYLEGQGPSQLHVISVKPGQGLSIKETQGNLWPLKEIPSPRSVAERRAFVRRHVSHTFGGQISEGSMKTRFMPGHCNVSVGAKRI</sequence>
<name>A0A9Q1FU57_SYNKA</name>
<proteinExistence type="predicted"/>
<accession>A0A9Q1FU57</accession>
<dbReference type="Proteomes" id="UP001152622">
    <property type="component" value="Chromosome 4"/>
</dbReference>
<dbReference type="OrthoDB" id="10583855at2759"/>
<dbReference type="AlphaFoldDB" id="A0A9Q1FU57"/>
<dbReference type="EMBL" id="JAINUF010000004">
    <property type="protein sequence ID" value="KAJ8365708.1"/>
    <property type="molecule type" value="Genomic_DNA"/>
</dbReference>
<evidence type="ECO:0000313" key="2">
    <source>
        <dbReference type="Proteomes" id="UP001152622"/>
    </source>
</evidence>
<keyword evidence="2" id="KW-1185">Reference proteome</keyword>
<protein>
    <submittedName>
        <fullName evidence="1">Uncharacterized protein</fullName>
    </submittedName>
</protein>
<organism evidence="1 2">
    <name type="scientific">Synaphobranchus kaupii</name>
    <name type="common">Kaup's arrowtooth eel</name>
    <dbReference type="NCBI Taxonomy" id="118154"/>
    <lineage>
        <taxon>Eukaryota</taxon>
        <taxon>Metazoa</taxon>
        <taxon>Chordata</taxon>
        <taxon>Craniata</taxon>
        <taxon>Vertebrata</taxon>
        <taxon>Euteleostomi</taxon>
        <taxon>Actinopterygii</taxon>
        <taxon>Neopterygii</taxon>
        <taxon>Teleostei</taxon>
        <taxon>Anguilliformes</taxon>
        <taxon>Synaphobranchidae</taxon>
        <taxon>Synaphobranchus</taxon>
    </lineage>
</organism>
<comment type="caution">
    <text evidence="1">The sequence shown here is derived from an EMBL/GenBank/DDBJ whole genome shotgun (WGS) entry which is preliminary data.</text>
</comment>
<reference evidence="1" key="1">
    <citation type="journal article" date="2023" name="Science">
        <title>Genome structures resolve the early diversification of teleost fishes.</title>
        <authorList>
            <person name="Parey E."/>
            <person name="Louis A."/>
            <person name="Montfort J."/>
            <person name="Bouchez O."/>
            <person name="Roques C."/>
            <person name="Iampietro C."/>
            <person name="Lluch J."/>
            <person name="Castinel A."/>
            <person name="Donnadieu C."/>
            <person name="Desvignes T."/>
            <person name="Floi Bucao C."/>
            <person name="Jouanno E."/>
            <person name="Wen M."/>
            <person name="Mejri S."/>
            <person name="Dirks R."/>
            <person name="Jansen H."/>
            <person name="Henkel C."/>
            <person name="Chen W.J."/>
            <person name="Zahm M."/>
            <person name="Cabau C."/>
            <person name="Klopp C."/>
            <person name="Thompson A.W."/>
            <person name="Robinson-Rechavi M."/>
            <person name="Braasch I."/>
            <person name="Lecointre G."/>
            <person name="Bobe J."/>
            <person name="Postlethwait J.H."/>
            <person name="Berthelot C."/>
            <person name="Roest Crollius H."/>
            <person name="Guiguen Y."/>
        </authorList>
    </citation>
    <scope>NUCLEOTIDE SEQUENCE</scope>
    <source>
        <strain evidence="1">WJC10195</strain>
    </source>
</reference>
<evidence type="ECO:0000313" key="1">
    <source>
        <dbReference type="EMBL" id="KAJ8365708.1"/>
    </source>
</evidence>